<evidence type="ECO:0000313" key="3">
    <source>
        <dbReference type="EMBL" id="MBA0561245.1"/>
    </source>
</evidence>
<evidence type="ECO:0000256" key="2">
    <source>
        <dbReference type="SAM" id="SignalP"/>
    </source>
</evidence>
<feature type="chain" id="PRO_5029815654" description="Glycine-rich protein" evidence="2">
    <location>
        <begin position="24"/>
        <end position="49"/>
    </location>
</feature>
<feature type="non-terminal residue" evidence="3">
    <location>
        <position position="49"/>
    </location>
</feature>
<keyword evidence="2" id="KW-0732">Signal</keyword>
<name>A0A7J8M967_9ROSI</name>
<dbReference type="EMBL" id="JABEZX010000007">
    <property type="protein sequence ID" value="MBA0561245.1"/>
    <property type="molecule type" value="Genomic_DNA"/>
</dbReference>
<comment type="caution">
    <text evidence="3">The sequence shown here is derived from an EMBL/GenBank/DDBJ whole genome shotgun (WGS) entry which is preliminary data.</text>
</comment>
<dbReference type="Proteomes" id="UP000593572">
    <property type="component" value="Unassembled WGS sequence"/>
</dbReference>
<evidence type="ECO:0000256" key="1">
    <source>
        <dbReference type="SAM" id="MobiDB-lite"/>
    </source>
</evidence>
<feature type="signal peptide" evidence="2">
    <location>
        <begin position="1"/>
        <end position="23"/>
    </location>
</feature>
<feature type="region of interest" description="Disordered" evidence="1">
    <location>
        <begin position="28"/>
        <end position="49"/>
    </location>
</feature>
<gene>
    <name evidence="3" type="ORF">Golob_018090</name>
</gene>
<keyword evidence="4" id="KW-1185">Reference proteome</keyword>
<evidence type="ECO:0000313" key="4">
    <source>
        <dbReference type="Proteomes" id="UP000593572"/>
    </source>
</evidence>
<dbReference type="AlphaFoldDB" id="A0A7J8M967"/>
<reference evidence="3 4" key="1">
    <citation type="journal article" date="2019" name="Genome Biol. Evol.">
        <title>Insights into the evolution of the New World diploid cottons (Gossypium, subgenus Houzingenia) based on genome sequencing.</title>
        <authorList>
            <person name="Grover C.E."/>
            <person name="Arick M.A. 2nd"/>
            <person name="Thrash A."/>
            <person name="Conover J.L."/>
            <person name="Sanders W.S."/>
            <person name="Peterson D.G."/>
            <person name="Frelichowski J.E."/>
            <person name="Scheffler J.A."/>
            <person name="Scheffler B.E."/>
            <person name="Wendel J.F."/>
        </authorList>
    </citation>
    <scope>NUCLEOTIDE SEQUENCE [LARGE SCALE GENOMIC DNA]</scope>
    <source>
        <strain evidence="3">157</strain>
        <tissue evidence="3">Leaf</tissue>
    </source>
</reference>
<accession>A0A7J8M967</accession>
<proteinExistence type="predicted"/>
<protein>
    <recommendedName>
        <fullName evidence="5">Glycine-rich protein</fullName>
    </recommendedName>
</protein>
<sequence>MAPPPITACLNFIFLTFCNKIHGETTPTNGGIEDETIFGHDGGVDGHLG</sequence>
<organism evidence="3 4">
    <name type="scientific">Gossypium lobatum</name>
    <dbReference type="NCBI Taxonomy" id="34289"/>
    <lineage>
        <taxon>Eukaryota</taxon>
        <taxon>Viridiplantae</taxon>
        <taxon>Streptophyta</taxon>
        <taxon>Embryophyta</taxon>
        <taxon>Tracheophyta</taxon>
        <taxon>Spermatophyta</taxon>
        <taxon>Magnoliopsida</taxon>
        <taxon>eudicotyledons</taxon>
        <taxon>Gunneridae</taxon>
        <taxon>Pentapetalae</taxon>
        <taxon>rosids</taxon>
        <taxon>malvids</taxon>
        <taxon>Malvales</taxon>
        <taxon>Malvaceae</taxon>
        <taxon>Malvoideae</taxon>
        <taxon>Gossypium</taxon>
    </lineage>
</organism>
<evidence type="ECO:0008006" key="5">
    <source>
        <dbReference type="Google" id="ProtNLM"/>
    </source>
</evidence>